<feature type="domain" description="MmgE/PrpD N-terminal" evidence="1">
    <location>
        <begin position="18"/>
        <end position="58"/>
    </location>
</feature>
<evidence type="ECO:0000259" key="1">
    <source>
        <dbReference type="Pfam" id="PF03972"/>
    </source>
</evidence>
<feature type="non-terminal residue" evidence="2">
    <location>
        <position position="58"/>
    </location>
</feature>
<dbReference type="InterPro" id="IPR036148">
    <property type="entry name" value="MmgE/PrpD_sf"/>
</dbReference>
<dbReference type="Proteomes" id="UP000295509">
    <property type="component" value="Unassembled WGS sequence"/>
</dbReference>
<comment type="caution">
    <text evidence="2">The sequence shown here is derived from an EMBL/GenBank/DDBJ whole genome shotgun (WGS) entry which is preliminary data.</text>
</comment>
<name>A0A4R8KNU5_9BURK</name>
<dbReference type="RefSeq" id="WP_208328026.1">
    <property type="nucleotide sequence ID" value="NZ_SORE01000080.1"/>
</dbReference>
<reference evidence="2 3" key="1">
    <citation type="submission" date="2019-03" db="EMBL/GenBank/DDBJ databases">
        <title>Genomic Encyclopedia of Type Strains, Phase III (KMG-III): the genomes of soil and plant-associated and newly described type strains.</title>
        <authorList>
            <person name="Whitman W."/>
        </authorList>
    </citation>
    <scope>NUCLEOTIDE SEQUENCE [LARGE SCALE GENOMIC DNA]</scope>
    <source>
        <strain evidence="2 3">LMG 29544</strain>
    </source>
</reference>
<organism evidence="2 3">
    <name type="scientific">Paraburkholderia rhizosphaerae</name>
    <dbReference type="NCBI Taxonomy" id="480658"/>
    <lineage>
        <taxon>Bacteria</taxon>
        <taxon>Pseudomonadati</taxon>
        <taxon>Pseudomonadota</taxon>
        <taxon>Betaproteobacteria</taxon>
        <taxon>Burkholderiales</taxon>
        <taxon>Burkholderiaceae</taxon>
        <taxon>Paraburkholderia</taxon>
    </lineage>
</organism>
<dbReference type="Gene3D" id="1.10.4100.10">
    <property type="entry name" value="2-methylcitrate dehydratase PrpD"/>
    <property type="match status" value="1"/>
</dbReference>
<evidence type="ECO:0000313" key="3">
    <source>
        <dbReference type="Proteomes" id="UP000295509"/>
    </source>
</evidence>
<protein>
    <submittedName>
        <fullName evidence="2">MmgE/PrpD family protein</fullName>
    </submittedName>
</protein>
<dbReference type="Pfam" id="PF03972">
    <property type="entry name" value="MmgE_PrpD_N"/>
    <property type="match status" value="1"/>
</dbReference>
<gene>
    <name evidence="2" type="ORF">BX592_1803</name>
</gene>
<dbReference type="GO" id="GO:0016829">
    <property type="term" value="F:lyase activity"/>
    <property type="evidence" value="ECO:0007669"/>
    <property type="project" value="InterPro"/>
</dbReference>
<dbReference type="AlphaFoldDB" id="A0A4R8KNU5"/>
<proteinExistence type="predicted"/>
<dbReference type="InterPro" id="IPR045336">
    <property type="entry name" value="MmgE_PrpD_N"/>
</dbReference>
<accession>A0A4R8KNU5</accession>
<keyword evidence="3" id="KW-1185">Reference proteome</keyword>
<evidence type="ECO:0000313" key="2">
    <source>
        <dbReference type="EMBL" id="TDY31183.1"/>
    </source>
</evidence>
<dbReference type="InterPro" id="IPR042183">
    <property type="entry name" value="MmgE/PrpD_sf_1"/>
</dbReference>
<sequence>MSAPISNVRPDPDKVLTDIVDYVLNYKVDSTLALETARNCLIDTLGCGLEALSYPACT</sequence>
<dbReference type="EMBL" id="SORE01000080">
    <property type="protein sequence ID" value="TDY31183.1"/>
    <property type="molecule type" value="Genomic_DNA"/>
</dbReference>
<dbReference type="SUPFAM" id="SSF103378">
    <property type="entry name" value="2-methylcitrate dehydratase PrpD"/>
    <property type="match status" value="1"/>
</dbReference>